<feature type="transmembrane region" description="Helical" evidence="12">
    <location>
        <begin position="6"/>
        <end position="24"/>
    </location>
</feature>
<gene>
    <name evidence="14" type="ORF">AMORRO_LOCUS587</name>
</gene>
<comment type="pathway">
    <text evidence="2 11">Porphyrin-containing compound metabolism; protoporphyrin-IX biosynthesis; protoporphyrin-IX from protoporphyrinogen-IX: step 1/1.</text>
</comment>
<dbReference type="Proteomes" id="UP000789342">
    <property type="component" value="Unassembled WGS sequence"/>
</dbReference>
<evidence type="ECO:0000259" key="13">
    <source>
        <dbReference type="Pfam" id="PF01593"/>
    </source>
</evidence>
<evidence type="ECO:0000256" key="5">
    <source>
        <dbReference type="ARBA" id="ARBA00022630"/>
    </source>
</evidence>
<keyword evidence="6 11" id="KW-0274">FAD</keyword>
<feature type="domain" description="Amine oxidase" evidence="13">
    <location>
        <begin position="13"/>
        <end position="478"/>
    </location>
</feature>
<dbReference type="GO" id="GO:0005743">
    <property type="term" value="C:mitochondrial inner membrane"/>
    <property type="evidence" value="ECO:0007669"/>
    <property type="project" value="UniProtKB-SubCell"/>
</dbReference>
<keyword evidence="12" id="KW-0472">Membrane</keyword>
<evidence type="ECO:0000256" key="9">
    <source>
        <dbReference type="ARBA" id="ARBA00023244"/>
    </source>
</evidence>
<dbReference type="PANTHER" id="PTHR42923:SF3">
    <property type="entry name" value="PROTOPORPHYRINOGEN OXIDASE"/>
    <property type="match status" value="1"/>
</dbReference>
<dbReference type="Gene3D" id="3.50.50.60">
    <property type="entry name" value="FAD/NAD(P)-binding domain"/>
    <property type="match status" value="1"/>
</dbReference>
<dbReference type="GO" id="GO:0006782">
    <property type="term" value="P:protoporphyrinogen IX biosynthetic process"/>
    <property type="evidence" value="ECO:0007669"/>
    <property type="project" value="UniProtKB-UniRule"/>
</dbReference>
<comment type="subcellular location">
    <subcellularLocation>
        <location evidence="11">Mitochondrion inner membrane</location>
    </subcellularLocation>
</comment>
<dbReference type="Pfam" id="PF01593">
    <property type="entry name" value="Amino_oxidase"/>
    <property type="match status" value="1"/>
</dbReference>
<dbReference type="InterPro" id="IPR002937">
    <property type="entry name" value="Amino_oxidase"/>
</dbReference>
<comment type="function">
    <text evidence="1 11">Catalyzes the 6-electron oxidation of protoporphyrinogen-IX to form protoporphyrin-IX.</text>
</comment>
<dbReference type="SUPFAM" id="SSF54373">
    <property type="entry name" value="FAD-linked reductases, C-terminal domain"/>
    <property type="match status" value="1"/>
</dbReference>
<dbReference type="PANTHER" id="PTHR42923">
    <property type="entry name" value="PROTOPORPHYRINOGEN OXIDASE"/>
    <property type="match status" value="1"/>
</dbReference>
<comment type="catalytic activity">
    <reaction evidence="10 11">
        <text>protoporphyrinogen IX + 3 O2 = protoporphyrin IX + 3 H2O2</text>
        <dbReference type="Rhea" id="RHEA:25576"/>
        <dbReference type="ChEBI" id="CHEBI:15379"/>
        <dbReference type="ChEBI" id="CHEBI:16240"/>
        <dbReference type="ChEBI" id="CHEBI:57306"/>
        <dbReference type="ChEBI" id="CHEBI:57307"/>
        <dbReference type="EC" id="1.3.3.4"/>
    </reaction>
</comment>
<keyword evidence="9 11" id="KW-0627">Porphyrin biosynthesis</keyword>
<keyword evidence="7 11" id="KW-0560">Oxidoreductase</keyword>
<protein>
    <recommendedName>
        <fullName evidence="4 11">Protoporphyrinogen oxidase</fullName>
        <ecNumber evidence="4 11">1.3.3.4</ecNumber>
    </recommendedName>
</protein>
<evidence type="ECO:0000256" key="6">
    <source>
        <dbReference type="ARBA" id="ARBA00022827"/>
    </source>
</evidence>
<keyword evidence="15" id="KW-1185">Reference proteome</keyword>
<dbReference type="InterPro" id="IPR004572">
    <property type="entry name" value="Protoporphyrinogen_oxidase"/>
</dbReference>
<comment type="similarity">
    <text evidence="3 11">Belongs to the protoporphyrinogen/coproporphyrinogen oxidase family. Protoporphyrinogen oxidase subfamily.</text>
</comment>
<proteinExistence type="inferred from homology"/>
<evidence type="ECO:0000256" key="1">
    <source>
        <dbReference type="ARBA" id="ARBA00002600"/>
    </source>
</evidence>
<dbReference type="AlphaFoldDB" id="A0A9N8YSI2"/>
<sequence>MPPQHFVILGGGISGLTAAWYLALNAPLTTKITLLEASNRFGGWIQSTRVGDDRILFEQGPRTLRPVGLGGLVVLDMINRLKISEFVHALPKDAPAAQNRYIFYPNKLVKLPGSNLISGIRQTLSTKFLLKSLSAVVREPFVRPVLPNLDESVHSFFTRRFNEQLADILISALAHGIYAGDVKKLSMRSTFTNIYNMEKSYGSVIRGAFSRNPSPPSDEDMTLVETINRDNEDLMKIINKSSLYSFKDGIGQLTNALVKDLRGKPNVELKVDSRVRELKFEDGNEIEIITNNGKFKGDHIISTIPAYELVKLLPMLPHLEYNPFVTVGVVNVAYEQPNLLPIKGFGVLFPQATPDNRHHVLGIVFDSDTMPLQDHPKDNYTKVTVMLGGHYYETFKEEELPDEEELLHQALQTLETTLGIYATPAEYVAKLQRKCIPQYYVNHHSRLGGLHNAIKENFKNRLSVCGSSYLGVSINDCVFNSAKLALNLLNDSKKDVVVTGLERVDVKIE</sequence>
<evidence type="ECO:0000256" key="11">
    <source>
        <dbReference type="RuleBase" id="RU367069"/>
    </source>
</evidence>
<reference evidence="14" key="1">
    <citation type="submission" date="2021-06" db="EMBL/GenBank/DDBJ databases">
        <authorList>
            <person name="Kallberg Y."/>
            <person name="Tangrot J."/>
            <person name="Rosling A."/>
        </authorList>
    </citation>
    <scope>NUCLEOTIDE SEQUENCE</scope>
    <source>
        <strain evidence="14">CL551</strain>
    </source>
</reference>
<evidence type="ECO:0000256" key="2">
    <source>
        <dbReference type="ARBA" id="ARBA00005073"/>
    </source>
</evidence>
<name>A0A9N8YSI2_9GLOM</name>
<evidence type="ECO:0000256" key="8">
    <source>
        <dbReference type="ARBA" id="ARBA00023133"/>
    </source>
</evidence>
<evidence type="ECO:0000256" key="3">
    <source>
        <dbReference type="ARBA" id="ARBA00010551"/>
    </source>
</evidence>
<keyword evidence="8 11" id="KW-0350">Heme biosynthesis</keyword>
<dbReference type="NCBIfam" id="TIGR00562">
    <property type="entry name" value="proto_IX_ox"/>
    <property type="match status" value="1"/>
</dbReference>
<comment type="cofactor">
    <cofactor evidence="11">
        <name>FAD</name>
        <dbReference type="ChEBI" id="CHEBI:57692"/>
    </cofactor>
    <text evidence="11">Binds 1 FAD per subunit.</text>
</comment>
<keyword evidence="12" id="KW-0812">Transmembrane</keyword>
<organism evidence="14 15">
    <name type="scientific">Acaulospora morrowiae</name>
    <dbReference type="NCBI Taxonomy" id="94023"/>
    <lineage>
        <taxon>Eukaryota</taxon>
        <taxon>Fungi</taxon>
        <taxon>Fungi incertae sedis</taxon>
        <taxon>Mucoromycota</taxon>
        <taxon>Glomeromycotina</taxon>
        <taxon>Glomeromycetes</taxon>
        <taxon>Diversisporales</taxon>
        <taxon>Acaulosporaceae</taxon>
        <taxon>Acaulospora</taxon>
    </lineage>
</organism>
<dbReference type="EC" id="1.3.3.4" evidence="4 11"/>
<dbReference type="GO" id="GO:0004729">
    <property type="term" value="F:oxygen-dependent protoporphyrinogen oxidase activity"/>
    <property type="evidence" value="ECO:0007669"/>
    <property type="project" value="UniProtKB-UniRule"/>
</dbReference>
<keyword evidence="12" id="KW-1133">Transmembrane helix</keyword>
<evidence type="ECO:0000256" key="7">
    <source>
        <dbReference type="ARBA" id="ARBA00023002"/>
    </source>
</evidence>
<dbReference type="SUPFAM" id="SSF51905">
    <property type="entry name" value="FAD/NAD(P)-binding domain"/>
    <property type="match status" value="1"/>
</dbReference>
<keyword evidence="5 11" id="KW-0285">Flavoprotein</keyword>
<evidence type="ECO:0000313" key="14">
    <source>
        <dbReference type="EMBL" id="CAG8445605.1"/>
    </source>
</evidence>
<accession>A0A9N8YSI2</accession>
<comment type="caution">
    <text evidence="14">The sequence shown here is derived from an EMBL/GenBank/DDBJ whole genome shotgun (WGS) entry which is preliminary data.</text>
</comment>
<evidence type="ECO:0000313" key="15">
    <source>
        <dbReference type="Proteomes" id="UP000789342"/>
    </source>
</evidence>
<dbReference type="EMBL" id="CAJVPV010000176">
    <property type="protein sequence ID" value="CAG8445605.1"/>
    <property type="molecule type" value="Genomic_DNA"/>
</dbReference>
<dbReference type="InterPro" id="IPR036188">
    <property type="entry name" value="FAD/NAD-bd_sf"/>
</dbReference>
<evidence type="ECO:0000256" key="10">
    <source>
        <dbReference type="ARBA" id="ARBA00047554"/>
    </source>
</evidence>
<evidence type="ECO:0000256" key="12">
    <source>
        <dbReference type="SAM" id="Phobius"/>
    </source>
</evidence>
<evidence type="ECO:0000256" key="4">
    <source>
        <dbReference type="ARBA" id="ARBA00012867"/>
    </source>
</evidence>
<dbReference type="InterPro" id="IPR050464">
    <property type="entry name" value="Zeta_carotene_desat/Oxidored"/>
</dbReference>
<dbReference type="OrthoDB" id="438553at2759"/>